<evidence type="ECO:0000256" key="8">
    <source>
        <dbReference type="ARBA" id="ARBA00023196"/>
    </source>
</evidence>
<accession>A0A1T4UW92</accession>
<gene>
    <name evidence="10" type="primary">atpH</name>
    <name evidence="11" type="ORF">SAMN02745132_02659</name>
</gene>
<keyword evidence="7 10" id="KW-0472">Membrane</keyword>
<dbReference type="PROSITE" id="PS00389">
    <property type="entry name" value="ATPASE_DELTA"/>
    <property type="match status" value="1"/>
</dbReference>
<dbReference type="Gene3D" id="1.10.520.20">
    <property type="entry name" value="N-terminal domain of the delta subunit of the F1F0-ATP synthase"/>
    <property type="match status" value="1"/>
</dbReference>
<reference evidence="12" key="1">
    <citation type="submission" date="2017-02" db="EMBL/GenBank/DDBJ databases">
        <authorList>
            <person name="Varghese N."/>
            <person name="Submissions S."/>
        </authorList>
    </citation>
    <scope>NUCLEOTIDE SEQUENCE [LARGE SCALE GENOMIC DNA]</scope>
    <source>
        <strain evidence="12">DSM 22720</strain>
    </source>
</reference>
<comment type="similarity">
    <text evidence="10">Belongs to the ATPase delta chain family.</text>
</comment>
<dbReference type="Proteomes" id="UP000190162">
    <property type="component" value="Unassembled WGS sequence"/>
</dbReference>
<evidence type="ECO:0000313" key="12">
    <source>
        <dbReference type="Proteomes" id="UP000190162"/>
    </source>
</evidence>
<dbReference type="InterPro" id="IPR026015">
    <property type="entry name" value="ATP_synth_OSCP/delta_N_sf"/>
</dbReference>
<evidence type="ECO:0000256" key="6">
    <source>
        <dbReference type="ARBA" id="ARBA00023065"/>
    </source>
</evidence>
<dbReference type="GO" id="GO:0046933">
    <property type="term" value="F:proton-transporting ATP synthase activity, rotational mechanism"/>
    <property type="evidence" value="ECO:0007669"/>
    <property type="project" value="UniProtKB-UniRule"/>
</dbReference>
<dbReference type="GO" id="GO:0045259">
    <property type="term" value="C:proton-transporting ATP synthase complex"/>
    <property type="evidence" value="ECO:0007669"/>
    <property type="project" value="UniProtKB-KW"/>
</dbReference>
<comment type="subcellular location">
    <subcellularLocation>
        <location evidence="10">Cell membrane</location>
        <topology evidence="10">Peripheral membrane protein</topology>
    </subcellularLocation>
    <subcellularLocation>
        <location evidence="1">Membrane</location>
    </subcellularLocation>
</comment>
<evidence type="ECO:0000256" key="3">
    <source>
        <dbReference type="ARBA" id="ARBA00022475"/>
    </source>
</evidence>
<dbReference type="NCBIfam" id="NF004402">
    <property type="entry name" value="PRK05758.2-2"/>
    <property type="match status" value="1"/>
</dbReference>
<evidence type="ECO:0000256" key="7">
    <source>
        <dbReference type="ARBA" id="ARBA00023136"/>
    </source>
</evidence>
<keyword evidence="6 10" id="KW-0406">Ion transport</keyword>
<keyword evidence="5 10" id="KW-0375">Hydrogen ion transport</keyword>
<dbReference type="Pfam" id="PF00213">
    <property type="entry name" value="OSCP"/>
    <property type="match status" value="1"/>
</dbReference>
<keyword evidence="2 10" id="KW-0813">Transport</keyword>
<keyword evidence="12" id="KW-1185">Reference proteome</keyword>
<dbReference type="HAMAP" id="MF_01416">
    <property type="entry name" value="ATP_synth_delta_bact"/>
    <property type="match status" value="1"/>
</dbReference>
<keyword evidence="4" id="KW-0997">Cell inner membrane</keyword>
<keyword evidence="8 10" id="KW-0139">CF(1)</keyword>
<evidence type="ECO:0000256" key="9">
    <source>
        <dbReference type="ARBA" id="ARBA00023310"/>
    </source>
</evidence>
<dbReference type="OrthoDB" id="9816221at2"/>
<keyword evidence="9 10" id="KW-0066">ATP synthesis</keyword>
<keyword evidence="3 10" id="KW-1003">Cell membrane</keyword>
<evidence type="ECO:0000256" key="1">
    <source>
        <dbReference type="ARBA" id="ARBA00004370"/>
    </source>
</evidence>
<dbReference type="PRINTS" id="PR00125">
    <property type="entry name" value="ATPASEDELTA"/>
</dbReference>
<dbReference type="AlphaFoldDB" id="A0A1T4UW92"/>
<sequence length="177" mass="19534">MSELTTIARPYAKAAFDLAVENGELDQWSEMLTFAAEVARNETIEDFLGGMHSAEKLTEIFLSVCGEQLNEFGQNLVRVMAENGRLKALPDVCAQFMVLRHDYEKQIDVEIVSAVALDEAQLDAIASKLEARFERKVKLNCSVDETLVAGVVIRAGDLVIDNSVSGRVRRLSDALQS</sequence>
<dbReference type="SUPFAM" id="SSF47928">
    <property type="entry name" value="N-terminal domain of the delta subunit of the F1F0-ATP synthase"/>
    <property type="match status" value="1"/>
</dbReference>
<name>A0A1T4UW92_9GAMM</name>
<evidence type="ECO:0000256" key="4">
    <source>
        <dbReference type="ARBA" id="ARBA00022519"/>
    </source>
</evidence>
<dbReference type="NCBIfam" id="NF004404">
    <property type="entry name" value="PRK05758.2-5"/>
    <property type="match status" value="1"/>
</dbReference>
<protein>
    <recommendedName>
        <fullName evidence="10">ATP synthase subunit delta</fullName>
    </recommendedName>
    <alternativeName>
        <fullName evidence="10">ATP synthase F(1) sector subunit delta</fullName>
    </alternativeName>
    <alternativeName>
        <fullName evidence="10">F-type ATPase subunit delta</fullName>
        <shortName evidence="10">F-ATPase subunit delta</shortName>
    </alternativeName>
</protein>
<comment type="function">
    <text evidence="10">F(1)F(0) ATP synthase produces ATP from ADP in the presence of a proton or sodium gradient. F-type ATPases consist of two structural domains, F(1) containing the extramembraneous catalytic core and F(0) containing the membrane proton channel, linked together by a central stalk and a peripheral stalk. During catalysis, ATP synthesis in the catalytic domain of F(1) is coupled via a rotary mechanism of the central stalk subunits to proton translocation.</text>
</comment>
<evidence type="ECO:0000256" key="5">
    <source>
        <dbReference type="ARBA" id="ARBA00022781"/>
    </source>
</evidence>
<comment type="function">
    <text evidence="10">This protein is part of the stalk that links CF(0) to CF(1). It either transmits conformational changes from CF(0) to CF(1) or is implicated in proton conduction.</text>
</comment>
<dbReference type="NCBIfam" id="TIGR01145">
    <property type="entry name" value="ATP_synt_delta"/>
    <property type="match status" value="1"/>
</dbReference>
<dbReference type="PANTHER" id="PTHR11910">
    <property type="entry name" value="ATP SYNTHASE DELTA CHAIN"/>
    <property type="match status" value="1"/>
</dbReference>
<dbReference type="GO" id="GO:0005886">
    <property type="term" value="C:plasma membrane"/>
    <property type="evidence" value="ECO:0007669"/>
    <property type="project" value="UniProtKB-SubCell"/>
</dbReference>
<evidence type="ECO:0000256" key="10">
    <source>
        <dbReference type="HAMAP-Rule" id="MF_01416"/>
    </source>
</evidence>
<proteinExistence type="inferred from homology"/>
<evidence type="ECO:0000313" key="11">
    <source>
        <dbReference type="EMBL" id="SKA56952.1"/>
    </source>
</evidence>
<evidence type="ECO:0000256" key="2">
    <source>
        <dbReference type="ARBA" id="ARBA00022448"/>
    </source>
</evidence>
<dbReference type="InterPro" id="IPR000711">
    <property type="entry name" value="ATPase_OSCP/dsu"/>
</dbReference>
<dbReference type="EMBL" id="FUXU01000033">
    <property type="protein sequence ID" value="SKA56952.1"/>
    <property type="molecule type" value="Genomic_DNA"/>
</dbReference>
<dbReference type="RefSeq" id="WP_078752966.1">
    <property type="nucleotide sequence ID" value="NZ_FUXU01000033.1"/>
</dbReference>
<dbReference type="InterPro" id="IPR020781">
    <property type="entry name" value="ATPase_OSCP/d_CS"/>
</dbReference>
<organism evidence="11 12">
    <name type="scientific">Enterovibrio nigricans DSM 22720</name>
    <dbReference type="NCBI Taxonomy" id="1121868"/>
    <lineage>
        <taxon>Bacteria</taxon>
        <taxon>Pseudomonadati</taxon>
        <taxon>Pseudomonadota</taxon>
        <taxon>Gammaproteobacteria</taxon>
        <taxon>Vibrionales</taxon>
        <taxon>Vibrionaceae</taxon>
        <taxon>Enterovibrio</taxon>
    </lineage>
</organism>